<reference evidence="1 3" key="1">
    <citation type="submission" date="2019-04" db="EMBL/GenBank/DDBJ databases">
        <title>Complete genome sequence of Agrobacterium larrymoorei CFBP5473.</title>
        <authorList>
            <person name="Haryono M."/>
            <person name="Chou L."/>
            <person name="Lin Y.-C."/>
            <person name="Lai E.-M."/>
            <person name="Kuo C.-H."/>
        </authorList>
    </citation>
    <scope>NUCLEOTIDE SEQUENCE [LARGE SCALE GENOMIC DNA]</scope>
    <source>
        <strain evidence="1 3">CFBP5473</strain>
    </source>
</reference>
<dbReference type="EMBL" id="CP072167">
    <property type="protein sequence ID" value="QYA08283.1"/>
    <property type="molecule type" value="Genomic_DNA"/>
</dbReference>
<dbReference type="KEGG" id="alf:CFBP5473_13555"/>
<evidence type="ECO:0000313" key="3">
    <source>
        <dbReference type="Proteomes" id="UP000298545"/>
    </source>
</evidence>
<dbReference type="Proteomes" id="UP000826513">
    <property type="component" value="Chromosome 1"/>
</dbReference>
<protein>
    <submittedName>
        <fullName evidence="1">Uncharacterized protein</fullName>
    </submittedName>
</protein>
<dbReference type="OrthoDB" id="8400929at2"/>
<name>A0A4D7E2G5_9HYPH</name>
<keyword evidence="4" id="KW-1185">Reference proteome</keyword>
<evidence type="ECO:0000313" key="2">
    <source>
        <dbReference type="EMBL" id="QYA08283.1"/>
    </source>
</evidence>
<accession>A0A4D7E2G5</accession>
<dbReference type="Proteomes" id="UP000298545">
    <property type="component" value="Chromosome circular"/>
</dbReference>
<dbReference type="RefSeq" id="WP_027676798.1">
    <property type="nucleotide sequence ID" value="NZ_CP039691.1"/>
</dbReference>
<dbReference type="EMBL" id="CP039691">
    <property type="protein sequence ID" value="QCI98830.1"/>
    <property type="molecule type" value="Genomic_DNA"/>
</dbReference>
<gene>
    <name evidence="1" type="ORF">CFBP5473_13555</name>
    <name evidence="2" type="ORF">J5285_06180</name>
</gene>
<evidence type="ECO:0000313" key="4">
    <source>
        <dbReference type="Proteomes" id="UP000826513"/>
    </source>
</evidence>
<dbReference type="AlphaFoldDB" id="A0A4D7E2G5"/>
<dbReference type="STRING" id="1367849.GCA_000518585_04267"/>
<sequence>MVDIKEVMESEEMRDVVTALDALKRRWAPSHQVTDHIRPTVLALVGKYKAKEILQVLLDSKEYYPGYKEVLAASFGGWLIMPRERRVREILMVHAALNHMHDTEWKLGEAQLSLERDITARYILTSMDFLIEIYDSLGGYQAFAQNPSFEMMWIAFERDEKVINTAVLAMTFLHHAIDQFSVRGRPFIPSLNKAVLVLDELKATKPPFPYKEKYVSRSLLHQRWSQNKQTLALLYAASTIRINRKTLLQLILDGFFSYENHQPYLDIWVCRARYVAAHIFARMGDPDLERKTISLIGGGHATAFAPQKLSIVETAAFNTAFRNVINI</sequence>
<evidence type="ECO:0000313" key="1">
    <source>
        <dbReference type="EMBL" id="QCI98830.1"/>
    </source>
</evidence>
<reference evidence="2 4" key="2">
    <citation type="submission" date="2021-03" db="EMBL/GenBank/DDBJ databases">
        <title>Rapid diversification of plasmids in a genus of pathogenic and nitrogen fixing bacteria.</title>
        <authorList>
            <person name="Weisberg A.J."/>
            <person name="Miller M."/>
            <person name="Ream W."/>
            <person name="Grunwald N.J."/>
            <person name="Chang J.H."/>
        </authorList>
    </citation>
    <scope>NUCLEOTIDE SEQUENCE [LARGE SCALE GENOMIC DNA]</scope>
    <source>
        <strain evidence="2 4">AF3.44</strain>
    </source>
</reference>
<organism evidence="1 3">
    <name type="scientific">Agrobacterium larrymoorei</name>
    <dbReference type="NCBI Taxonomy" id="160699"/>
    <lineage>
        <taxon>Bacteria</taxon>
        <taxon>Pseudomonadati</taxon>
        <taxon>Pseudomonadota</taxon>
        <taxon>Alphaproteobacteria</taxon>
        <taxon>Hyphomicrobiales</taxon>
        <taxon>Rhizobiaceae</taxon>
        <taxon>Rhizobium/Agrobacterium group</taxon>
        <taxon>Agrobacterium</taxon>
    </lineage>
</organism>
<proteinExistence type="predicted"/>